<evidence type="ECO:0000256" key="2">
    <source>
        <dbReference type="ARBA" id="ARBA00022723"/>
    </source>
</evidence>
<proteinExistence type="predicted"/>
<protein>
    <recommendedName>
        <fullName evidence="6">Cytochrome c domain-containing protein</fullName>
    </recommendedName>
</protein>
<keyword evidence="2 4" id="KW-0479">Metal-binding</keyword>
<evidence type="ECO:0000259" key="6">
    <source>
        <dbReference type="PROSITE" id="PS51007"/>
    </source>
</evidence>
<dbReference type="GO" id="GO:0009055">
    <property type="term" value="F:electron transfer activity"/>
    <property type="evidence" value="ECO:0007669"/>
    <property type="project" value="InterPro"/>
</dbReference>
<evidence type="ECO:0000256" key="3">
    <source>
        <dbReference type="ARBA" id="ARBA00023004"/>
    </source>
</evidence>
<keyword evidence="8" id="KW-1185">Reference proteome</keyword>
<dbReference type="AlphaFoldDB" id="A0A1Y6D081"/>
<dbReference type="GO" id="GO:0020037">
    <property type="term" value="F:heme binding"/>
    <property type="evidence" value="ECO:0007669"/>
    <property type="project" value="InterPro"/>
</dbReference>
<accession>A0A1Y6D081</accession>
<organism evidence="7 8">
    <name type="scientific">Methylomagnum ishizawai</name>
    <dbReference type="NCBI Taxonomy" id="1760988"/>
    <lineage>
        <taxon>Bacteria</taxon>
        <taxon>Pseudomonadati</taxon>
        <taxon>Pseudomonadota</taxon>
        <taxon>Gammaproteobacteria</taxon>
        <taxon>Methylococcales</taxon>
        <taxon>Methylococcaceae</taxon>
        <taxon>Methylomagnum</taxon>
    </lineage>
</organism>
<evidence type="ECO:0000256" key="5">
    <source>
        <dbReference type="SAM" id="SignalP"/>
    </source>
</evidence>
<evidence type="ECO:0000313" key="8">
    <source>
        <dbReference type="Proteomes" id="UP000192923"/>
    </source>
</evidence>
<dbReference type="PROSITE" id="PS51007">
    <property type="entry name" value="CYTC"/>
    <property type="match status" value="1"/>
</dbReference>
<feature type="chain" id="PRO_5012622079" description="Cytochrome c domain-containing protein" evidence="5">
    <location>
        <begin position="21"/>
        <end position="179"/>
    </location>
</feature>
<reference evidence="7 8" key="1">
    <citation type="submission" date="2016-12" db="EMBL/GenBank/DDBJ databases">
        <authorList>
            <person name="Song W.-J."/>
            <person name="Kurnit D.M."/>
        </authorList>
    </citation>
    <scope>NUCLEOTIDE SEQUENCE [LARGE SCALE GENOMIC DNA]</scope>
    <source>
        <strain evidence="7 8">175</strain>
    </source>
</reference>
<dbReference type="STRING" id="1760988.SAMN02949497_3744"/>
<evidence type="ECO:0000313" key="7">
    <source>
        <dbReference type="EMBL" id="SMF96349.1"/>
    </source>
</evidence>
<evidence type="ECO:0000256" key="1">
    <source>
        <dbReference type="ARBA" id="ARBA00022617"/>
    </source>
</evidence>
<dbReference type="EMBL" id="FXAM01000001">
    <property type="protein sequence ID" value="SMF96349.1"/>
    <property type="molecule type" value="Genomic_DNA"/>
</dbReference>
<gene>
    <name evidence="7" type="ORF">SAMN02949497_3744</name>
</gene>
<feature type="signal peptide" evidence="5">
    <location>
        <begin position="1"/>
        <end position="20"/>
    </location>
</feature>
<dbReference type="GO" id="GO:0046872">
    <property type="term" value="F:metal ion binding"/>
    <property type="evidence" value="ECO:0007669"/>
    <property type="project" value="UniProtKB-KW"/>
</dbReference>
<evidence type="ECO:0000256" key="4">
    <source>
        <dbReference type="PROSITE-ProRule" id="PRU00433"/>
    </source>
</evidence>
<dbReference type="SUPFAM" id="SSF46626">
    <property type="entry name" value="Cytochrome c"/>
    <property type="match status" value="1"/>
</dbReference>
<keyword evidence="5" id="KW-0732">Signal</keyword>
<dbReference type="InterPro" id="IPR036909">
    <property type="entry name" value="Cyt_c-like_dom_sf"/>
</dbReference>
<keyword evidence="3 4" id="KW-0408">Iron</keyword>
<dbReference type="Proteomes" id="UP000192923">
    <property type="component" value="Unassembled WGS sequence"/>
</dbReference>
<name>A0A1Y6D081_9GAMM</name>
<keyword evidence="1 4" id="KW-0349">Heme</keyword>
<sequence>MKKVLPLALGLLGVLAIDQAAATAGCPVPLDRSEAGLAMAPVTLNLGMKGINPRRVGYGSYLVNAVSGCNDCHTNPPYASGGDPFQGQPEQINTTGYLAGGTAFGPFVSRNLTPCGKNGHPEWTFEQFKDIMRNGTDMHDPTGPKLQVMPWPVYSKMADCDLLAIYQYLKAIPPICPAE</sequence>
<dbReference type="RefSeq" id="WP_085215244.1">
    <property type="nucleotide sequence ID" value="NZ_FXAM01000001.1"/>
</dbReference>
<dbReference type="OrthoDB" id="9811281at2"/>
<dbReference type="InterPro" id="IPR009056">
    <property type="entry name" value="Cyt_c-like_dom"/>
</dbReference>
<feature type="domain" description="Cytochrome c" evidence="6">
    <location>
        <begin position="54"/>
        <end position="173"/>
    </location>
</feature>